<evidence type="ECO:0000313" key="1">
    <source>
        <dbReference type="EMBL" id="CUH69989.1"/>
    </source>
</evidence>
<dbReference type="EMBL" id="CYSC01000031">
    <property type="protein sequence ID" value="CUH72381.1"/>
    <property type="molecule type" value="Genomic_DNA"/>
</dbReference>
<sequence>MLPYRSVKSVTLALSLALGVGLGLGGAAMAQSQLPDHVVSQFGAPPPVPAGELPPDLAQAVQVAFVDSITQSGWGPDQTIALETIKASGDPRLAWIISDLLRFVTNRDLSLTLADTAAALLQVDAPRSNPWGAITDPLIAWDIPAPPDYLAIKRQIFTTIIPGWDQIFVDGDVDWRLVSWGGVLIDDRPFDTTDERCNCIPAADNPATTDAEGATWLQDDDIIFGIEINGEARAYPRQIMEVREMVNDTLGGRDLGIPYCTLCGAAQAYFTDQLPAGIKRPVLRTSGLLSRSNKVMYDLTSWSVFDTFTGEALTGPLAQAGIQLDQATVVTSTWGAWKAAYPETTVLAEYLALGRDPDFRNTRDANGPIFPVGDVDPRLPIQEDIVGVITPSGQPVAFPRALAMAALQKGEAVTHDGVTLAIDAGGLRALGPYGGDLGSHQAFWFAWSQFHPDTVLWPQ</sequence>
<dbReference type="Pfam" id="PF11376">
    <property type="entry name" value="DUF3179"/>
    <property type="match status" value="1"/>
</dbReference>
<dbReference type="InterPro" id="IPR021516">
    <property type="entry name" value="DUF3179"/>
</dbReference>
<dbReference type="RefSeq" id="WP_058243580.1">
    <property type="nucleotide sequence ID" value="NZ_CYSB01000041.1"/>
</dbReference>
<evidence type="ECO:0000313" key="4">
    <source>
        <dbReference type="Proteomes" id="UP000051887"/>
    </source>
</evidence>
<accession>A0A0P1FTY4</accession>
<evidence type="ECO:0000313" key="2">
    <source>
        <dbReference type="EMBL" id="CUH72381.1"/>
    </source>
</evidence>
<dbReference type="Proteomes" id="UP000051887">
    <property type="component" value="Unassembled WGS sequence"/>
</dbReference>
<dbReference type="EMBL" id="CYSB01000041">
    <property type="protein sequence ID" value="CUH69989.1"/>
    <property type="molecule type" value="Genomic_DNA"/>
</dbReference>
<dbReference type="Proteomes" id="UP000051086">
    <property type="component" value="Unassembled WGS sequence"/>
</dbReference>
<organism evidence="2 4">
    <name type="scientific">Thalassovita autumnalis</name>
    <dbReference type="NCBI Taxonomy" id="2072972"/>
    <lineage>
        <taxon>Bacteria</taxon>
        <taxon>Pseudomonadati</taxon>
        <taxon>Pseudomonadota</taxon>
        <taxon>Alphaproteobacteria</taxon>
        <taxon>Rhodobacterales</taxon>
        <taxon>Roseobacteraceae</taxon>
        <taxon>Thalassovita</taxon>
    </lineage>
</organism>
<dbReference type="AlphaFoldDB" id="A0A0P1FTY4"/>
<evidence type="ECO:0008006" key="5">
    <source>
        <dbReference type="Google" id="ProtNLM"/>
    </source>
</evidence>
<reference evidence="2 4" key="2">
    <citation type="submission" date="2015-09" db="EMBL/GenBank/DDBJ databases">
        <authorList>
            <consortium name="Swine Surveillance"/>
        </authorList>
    </citation>
    <scope>NUCLEOTIDE SEQUENCE [LARGE SCALE GENOMIC DNA]</scope>
    <source>
        <strain evidence="2 4">5120</strain>
    </source>
</reference>
<reference evidence="1 3" key="1">
    <citation type="submission" date="2015-09" db="EMBL/GenBank/DDBJ databases">
        <authorList>
            <person name="Rodrigo-Torres L."/>
            <person name="Arahal D.R."/>
        </authorList>
    </citation>
    <scope>NUCLEOTIDE SEQUENCE [LARGE SCALE GENOMIC DNA]</scope>
    <source>
        <strain evidence="1 3">CECT 5118</strain>
    </source>
</reference>
<name>A0A0P1FTY4_9RHOB</name>
<evidence type="ECO:0000313" key="3">
    <source>
        <dbReference type="Proteomes" id="UP000051086"/>
    </source>
</evidence>
<dbReference type="OrthoDB" id="9806357at2"/>
<protein>
    <recommendedName>
        <fullName evidence="5">DUF3179 domain-containing protein</fullName>
    </recommendedName>
</protein>
<proteinExistence type="predicted"/>
<keyword evidence="3" id="KW-1185">Reference proteome</keyword>
<gene>
    <name evidence="1" type="ORF">TL5118_03961</name>
    <name evidence="2" type="ORF">TL5120_02180</name>
</gene>